<dbReference type="Gene3D" id="3.40.50.300">
    <property type="entry name" value="P-loop containing nucleotide triphosphate hydrolases"/>
    <property type="match status" value="1"/>
</dbReference>
<feature type="domain" description="Helicase/UvrB N-terminal" evidence="1">
    <location>
        <begin position="11"/>
        <end position="148"/>
    </location>
</feature>
<keyword evidence="2" id="KW-0378">Hydrolase</keyword>
<protein>
    <submittedName>
        <fullName evidence="2">DEAD/DEAH box helicase family protein</fullName>
    </submittedName>
</protein>
<dbReference type="SUPFAM" id="SSF52540">
    <property type="entry name" value="P-loop containing nucleoside triphosphate hydrolases"/>
    <property type="match status" value="1"/>
</dbReference>
<dbReference type="Proteomes" id="UP000619101">
    <property type="component" value="Unassembled WGS sequence"/>
</dbReference>
<dbReference type="Pfam" id="PF04851">
    <property type="entry name" value="ResIII"/>
    <property type="match status" value="1"/>
</dbReference>
<accession>A0ABR8XXF1</accession>
<organism evidence="2 3">
    <name type="scientific">Solibacillus faecavium</name>
    <dbReference type="NCBI Taxonomy" id="2762221"/>
    <lineage>
        <taxon>Bacteria</taxon>
        <taxon>Bacillati</taxon>
        <taxon>Bacillota</taxon>
        <taxon>Bacilli</taxon>
        <taxon>Bacillales</taxon>
        <taxon>Caryophanaceae</taxon>
        <taxon>Solibacillus</taxon>
    </lineage>
</organism>
<comment type="caution">
    <text evidence="2">The sequence shown here is derived from an EMBL/GenBank/DDBJ whole genome shotgun (WGS) entry which is preliminary data.</text>
</comment>
<keyword evidence="2" id="KW-0547">Nucleotide-binding</keyword>
<proteinExistence type="predicted"/>
<evidence type="ECO:0000259" key="1">
    <source>
        <dbReference type="Pfam" id="PF04851"/>
    </source>
</evidence>
<dbReference type="EMBL" id="JACSPZ010000003">
    <property type="protein sequence ID" value="MBD8036622.1"/>
    <property type="molecule type" value="Genomic_DNA"/>
</dbReference>
<evidence type="ECO:0000313" key="2">
    <source>
        <dbReference type="EMBL" id="MBD8036622.1"/>
    </source>
</evidence>
<keyword evidence="2" id="KW-0067">ATP-binding</keyword>
<name>A0ABR8XXF1_9BACL</name>
<evidence type="ECO:0000313" key="3">
    <source>
        <dbReference type="Proteomes" id="UP000619101"/>
    </source>
</evidence>
<reference evidence="2 3" key="1">
    <citation type="submission" date="2020-08" db="EMBL/GenBank/DDBJ databases">
        <title>A Genomic Blueprint of the Chicken Gut Microbiome.</title>
        <authorList>
            <person name="Gilroy R."/>
            <person name="Ravi A."/>
            <person name="Getino M."/>
            <person name="Pursley I."/>
            <person name="Horton D.L."/>
            <person name="Alikhan N.-F."/>
            <person name="Baker D."/>
            <person name="Gharbi K."/>
            <person name="Hall N."/>
            <person name="Watson M."/>
            <person name="Adriaenssens E.M."/>
            <person name="Foster-Nyarko E."/>
            <person name="Jarju S."/>
            <person name="Secka A."/>
            <person name="Antonio M."/>
            <person name="Oren A."/>
            <person name="Chaudhuri R."/>
            <person name="La Ragione R.M."/>
            <person name="Hildebrand F."/>
            <person name="Pallen M.J."/>
        </authorList>
    </citation>
    <scope>NUCLEOTIDE SEQUENCE [LARGE SCALE GENOMIC DNA]</scope>
    <source>
        <strain evidence="2 3">A46</strain>
    </source>
</reference>
<sequence>MKYLSEIITIKHFEEINNKQDYLLISNTGSGKTHLMLEKFVSWAKVNNKKVLYLYNRVGMKLQFGDYYSKRHDNLTIQSYQHYEKKYSDNLSYICQFNTDCFAEYDYILCDECQYFTCDSLFNDNTYVSFEIIKRSKAIRIFFSATPTPFTLISDYLLKDLRTIDLSGYTKKNIKKIIITTKAQFNDSEKFFLKKNKIIHFENDTKNIENLSEFYSQLGYKSTFISKANIEEFSKDILCKYDNDQENIPFDIVATTSVCETGMNFNISNDVIVSFPKFMNWTSLEQSASRPRSFNNNSVSMLYCIPHYTSLVNIFISNAEKLEYYKAKKRKLLKSAEFLKYTSCYDFKIAMLEYILYEIEEIMDNYNENSKKLLPYFNNKLNEIYPDAEIVILNELDMIDVEGYFAELMAGNDELLINMATILKIKTDLGIGPKTIKKKLKNIYSITPKRITSKKIYHWLIEKLQK</sequence>
<dbReference type="InterPro" id="IPR006935">
    <property type="entry name" value="Helicase/UvrB_N"/>
</dbReference>
<dbReference type="GO" id="GO:0004386">
    <property type="term" value="F:helicase activity"/>
    <property type="evidence" value="ECO:0007669"/>
    <property type="project" value="UniProtKB-KW"/>
</dbReference>
<gene>
    <name evidence="2" type="ORF">H9635_07700</name>
</gene>
<keyword evidence="3" id="KW-1185">Reference proteome</keyword>
<dbReference type="RefSeq" id="WP_191699609.1">
    <property type="nucleotide sequence ID" value="NZ_JACSPZ010000003.1"/>
</dbReference>
<dbReference type="InterPro" id="IPR027417">
    <property type="entry name" value="P-loop_NTPase"/>
</dbReference>
<keyword evidence="2" id="KW-0347">Helicase</keyword>